<dbReference type="InterPro" id="IPR001261">
    <property type="entry name" value="ArgE/DapE_CS"/>
</dbReference>
<feature type="active site" description="Proton acceptor" evidence="6">
    <location>
        <position position="188"/>
    </location>
</feature>
<evidence type="ECO:0000313" key="9">
    <source>
        <dbReference type="EMBL" id="EPF72031.1"/>
    </source>
</evidence>
<keyword evidence="10" id="KW-1185">Reference proteome</keyword>
<dbReference type="AlphaFoldDB" id="S3NZL1"/>
<dbReference type="CDD" id="cd03885">
    <property type="entry name" value="M20_CPDG2"/>
    <property type="match status" value="1"/>
</dbReference>
<dbReference type="PANTHER" id="PTHR43808">
    <property type="entry name" value="ACETYLORNITHINE DEACETYLASE"/>
    <property type="match status" value="1"/>
</dbReference>
<dbReference type="InterPro" id="IPR036264">
    <property type="entry name" value="Bact_exopeptidase_dim_dom"/>
</dbReference>
<dbReference type="Proteomes" id="UP000014568">
    <property type="component" value="Unassembled WGS sequence"/>
</dbReference>
<keyword evidence="7" id="KW-0732">Signal</keyword>
<feature type="signal peptide" evidence="7">
    <location>
        <begin position="1"/>
        <end position="31"/>
    </location>
</feature>
<organism evidence="9 10">
    <name type="scientific">Acinetobacter rudis CIP 110305</name>
    <dbReference type="NCBI Taxonomy" id="421052"/>
    <lineage>
        <taxon>Bacteria</taxon>
        <taxon>Pseudomonadati</taxon>
        <taxon>Pseudomonadota</taxon>
        <taxon>Gammaproteobacteria</taxon>
        <taxon>Moraxellales</taxon>
        <taxon>Moraxellaceae</taxon>
        <taxon>Acinetobacter</taxon>
    </lineage>
</organism>
<dbReference type="SUPFAM" id="SSF53187">
    <property type="entry name" value="Zn-dependent exopeptidases"/>
    <property type="match status" value="1"/>
</dbReference>
<dbReference type="GO" id="GO:0004180">
    <property type="term" value="F:carboxypeptidase activity"/>
    <property type="evidence" value="ECO:0007669"/>
    <property type="project" value="UniProtKB-KW"/>
</dbReference>
<dbReference type="Pfam" id="PF07687">
    <property type="entry name" value="M20_dimer"/>
    <property type="match status" value="1"/>
</dbReference>
<dbReference type="InterPro" id="IPR011650">
    <property type="entry name" value="Peptidase_M20_dimer"/>
</dbReference>
<evidence type="ECO:0000256" key="5">
    <source>
        <dbReference type="ARBA" id="ARBA00023285"/>
    </source>
</evidence>
<keyword evidence="3" id="KW-0378">Hydrolase</keyword>
<evidence type="ECO:0000256" key="6">
    <source>
        <dbReference type="PIRSR" id="PIRSR037238-1"/>
    </source>
</evidence>
<dbReference type="PROSITE" id="PS00758">
    <property type="entry name" value="ARGE_DAPE_CPG2_1"/>
    <property type="match status" value="1"/>
</dbReference>
<keyword evidence="9" id="KW-0121">Carboxypeptidase</keyword>
<comment type="caution">
    <text evidence="9">The sequence shown here is derived from an EMBL/GenBank/DDBJ whole genome shotgun (WGS) entry which is preliminary data.</text>
</comment>
<protein>
    <submittedName>
        <fullName evidence="9">Glutamate carboxypeptidase</fullName>
    </submittedName>
</protein>
<evidence type="ECO:0000256" key="1">
    <source>
        <dbReference type="ARBA" id="ARBA00001947"/>
    </source>
</evidence>
<proteinExistence type="predicted"/>
<dbReference type="RefSeq" id="WP_016656781.1">
    <property type="nucleotide sequence ID" value="NZ_KE340353.1"/>
</dbReference>
<feature type="active site" evidence="6">
    <location>
        <position position="127"/>
    </location>
</feature>
<dbReference type="OrthoDB" id="9776600at2"/>
<keyword evidence="5" id="KW-0170">Cobalt</keyword>
<dbReference type="SUPFAM" id="SSF55031">
    <property type="entry name" value="Bacterial exopeptidase dimerisation domain"/>
    <property type="match status" value="1"/>
</dbReference>
<evidence type="ECO:0000256" key="2">
    <source>
        <dbReference type="ARBA" id="ARBA00022723"/>
    </source>
</evidence>
<name>S3NZL1_9GAMM</name>
<dbReference type="EMBL" id="ATGI01000031">
    <property type="protein sequence ID" value="EPF72031.1"/>
    <property type="molecule type" value="Genomic_DNA"/>
</dbReference>
<dbReference type="NCBIfam" id="NF004788">
    <property type="entry name" value="PRK06133.1"/>
    <property type="match status" value="1"/>
</dbReference>
<evidence type="ECO:0000256" key="3">
    <source>
        <dbReference type="ARBA" id="ARBA00022801"/>
    </source>
</evidence>
<comment type="cofactor">
    <cofactor evidence="1">
        <name>Zn(2+)</name>
        <dbReference type="ChEBI" id="CHEBI:29105"/>
    </cofactor>
</comment>
<reference evidence="9 10" key="1">
    <citation type="submission" date="2013-06" db="EMBL/GenBank/DDBJ databases">
        <title>The Genome Sequence of Acinetobacter rudis CIP 110305.</title>
        <authorList>
            <consortium name="The Broad Institute Genome Sequencing Platform"/>
            <consortium name="The Broad Institute Genome Sequencing Center for Infectious Disease"/>
            <person name="Cerqueira G."/>
            <person name="Feldgarden M."/>
            <person name="Courvalin P."/>
            <person name="Perichon B."/>
            <person name="Grillot-Courvalin C."/>
            <person name="Clermont D."/>
            <person name="Rocha E."/>
            <person name="Yoon E.-J."/>
            <person name="Nemec A."/>
            <person name="Young S.K."/>
            <person name="Zeng Q."/>
            <person name="Gargeya S."/>
            <person name="Fitzgerald M."/>
            <person name="Abouelleil A."/>
            <person name="Alvarado L."/>
            <person name="Berlin A.M."/>
            <person name="Chapman S.B."/>
            <person name="Dewar J."/>
            <person name="Goldberg J."/>
            <person name="Griggs A."/>
            <person name="Gujja S."/>
            <person name="Hansen M."/>
            <person name="Howarth C."/>
            <person name="Imamovic A."/>
            <person name="Larimer J."/>
            <person name="McCowan C."/>
            <person name="Murphy C."/>
            <person name="Pearson M."/>
            <person name="Priest M."/>
            <person name="Roberts A."/>
            <person name="Saif S."/>
            <person name="Shea T."/>
            <person name="Sykes S."/>
            <person name="Wortman J."/>
            <person name="Nusbaum C."/>
            <person name="Birren B."/>
        </authorList>
    </citation>
    <scope>NUCLEOTIDE SEQUENCE [LARGE SCALE GENOMIC DNA]</scope>
    <source>
        <strain evidence="9 10">CIP 110305</strain>
    </source>
</reference>
<keyword evidence="4" id="KW-0862">Zinc</keyword>
<evidence type="ECO:0000256" key="4">
    <source>
        <dbReference type="ARBA" id="ARBA00022833"/>
    </source>
</evidence>
<feature type="chain" id="PRO_5004512340" evidence="7">
    <location>
        <begin position="32"/>
        <end position="430"/>
    </location>
</feature>
<evidence type="ECO:0000259" key="8">
    <source>
        <dbReference type="Pfam" id="PF07687"/>
    </source>
</evidence>
<sequence length="430" mass="46397">MIQNYIRSKSYNLSLITLGSFFALSSLSLQAATPQQIKQLVVAEQQAYLSTLKDLVNIESGSRDIEGLNQIAQHVADRLKQTGATVEVIKSTDIYRLDDTPEQMGPMVKATLKGKGKSNIMLIAHMDTVYPKGMLKNQPFRIDGNKVYGLGIIDDKQGVAAIIHVLDLLKKMNYQDYGTITVLMNSDEEISSPSSRAYISETAKTQDVVLSFEGGGQDGSLRLATSGIGAAYLDVKGKASHAGVRPEAGVNALTELAFQLNQLQNLSNPKTGLKLNWTIAKAGTTRNVIPDSAQAQADVRALQVKDFEQIEKILQDKIKIKALADSQVSVKFEVRRPPLVANQRALQLADQASLIYKNELNLSALNVVKVAAGGGTDAAFAGAKSTAAVIEGLGMSGDGAHSSNAEYILSDSIVPRLYMTTRLIMDISKK</sequence>
<accession>S3NZL1</accession>
<dbReference type="HOGENOM" id="CLU_021802_7_2_6"/>
<dbReference type="eggNOG" id="COG0624">
    <property type="taxonomic scope" value="Bacteria"/>
</dbReference>
<dbReference type="PIRSF" id="PIRSF037238">
    <property type="entry name" value="Carboxypeptidase_G2"/>
    <property type="match status" value="1"/>
</dbReference>
<dbReference type="Gene3D" id="3.30.70.360">
    <property type="match status" value="1"/>
</dbReference>
<feature type="domain" description="Peptidase M20 dimerisation" evidence="8">
    <location>
        <begin position="224"/>
        <end position="322"/>
    </location>
</feature>
<dbReference type="PANTHER" id="PTHR43808:SF10">
    <property type="entry name" value="BLL3749 PROTEIN"/>
    <property type="match status" value="1"/>
</dbReference>
<dbReference type="Gene3D" id="3.40.630.10">
    <property type="entry name" value="Zn peptidases"/>
    <property type="match status" value="1"/>
</dbReference>
<gene>
    <name evidence="9" type="ORF">F945_02377</name>
</gene>
<evidence type="ECO:0000256" key="7">
    <source>
        <dbReference type="SAM" id="SignalP"/>
    </source>
</evidence>
<dbReference type="GO" id="GO:0046872">
    <property type="term" value="F:metal ion binding"/>
    <property type="evidence" value="ECO:0007669"/>
    <property type="project" value="UniProtKB-KW"/>
</dbReference>
<dbReference type="InterPro" id="IPR050072">
    <property type="entry name" value="Peptidase_M20A"/>
</dbReference>
<dbReference type="InterPro" id="IPR002933">
    <property type="entry name" value="Peptidase_M20"/>
</dbReference>
<dbReference type="Pfam" id="PF01546">
    <property type="entry name" value="Peptidase_M20"/>
    <property type="match status" value="1"/>
</dbReference>
<keyword evidence="9" id="KW-0645">Protease</keyword>
<dbReference type="STRING" id="632955.GCA_000829675_00053"/>
<keyword evidence="2" id="KW-0479">Metal-binding</keyword>
<dbReference type="InterPro" id="IPR017150">
    <property type="entry name" value="Pept_M20_glutamate_carboxypep"/>
</dbReference>
<dbReference type="PATRIC" id="fig|421052.3.peg.2322"/>
<evidence type="ECO:0000313" key="10">
    <source>
        <dbReference type="Proteomes" id="UP000014568"/>
    </source>
</evidence>